<evidence type="ECO:0000256" key="1">
    <source>
        <dbReference type="SAM" id="MobiDB-lite"/>
    </source>
</evidence>
<dbReference type="SUPFAM" id="SSF52777">
    <property type="entry name" value="CoA-dependent acyltransferases"/>
    <property type="match status" value="1"/>
</dbReference>
<gene>
    <name evidence="3" type="ORF">KDW_58490</name>
</gene>
<reference evidence="3 4" key="1">
    <citation type="submission" date="2019-10" db="EMBL/GenBank/DDBJ databases">
        <title>Dictyobacter vulcani sp. nov., within the class Ktedonobacteria, isolated from soil of volcanic Mt. Zao.</title>
        <authorList>
            <person name="Zheng Y."/>
            <person name="Wang C.M."/>
            <person name="Sakai Y."/>
            <person name="Abe K."/>
            <person name="Yokota A."/>
            <person name="Yabe S."/>
        </authorList>
    </citation>
    <scope>NUCLEOTIDE SEQUENCE [LARGE SCALE GENOMIC DNA]</scope>
    <source>
        <strain evidence="3 4">W12</strain>
    </source>
</reference>
<dbReference type="PANTHER" id="PTHR45398">
    <property type="match status" value="1"/>
</dbReference>
<accession>A0A5J4KYP0</accession>
<keyword evidence="4" id="KW-1185">Reference proteome</keyword>
<dbReference type="Gene3D" id="3.30.559.30">
    <property type="entry name" value="Nonribosomal peptide synthetase, condensation domain"/>
    <property type="match status" value="1"/>
</dbReference>
<comment type="caution">
    <text evidence="3">The sequence shown here is derived from an EMBL/GenBank/DDBJ whole genome shotgun (WGS) entry which is preliminary data.</text>
</comment>
<evidence type="ECO:0000313" key="3">
    <source>
        <dbReference type="EMBL" id="GER91687.1"/>
    </source>
</evidence>
<dbReference type="InterPro" id="IPR001242">
    <property type="entry name" value="Condensation_dom"/>
</dbReference>
<organism evidence="3 4">
    <name type="scientific">Dictyobacter vulcani</name>
    <dbReference type="NCBI Taxonomy" id="2607529"/>
    <lineage>
        <taxon>Bacteria</taxon>
        <taxon>Bacillati</taxon>
        <taxon>Chloroflexota</taxon>
        <taxon>Ktedonobacteria</taxon>
        <taxon>Ktedonobacterales</taxon>
        <taxon>Dictyobacteraceae</taxon>
        <taxon>Dictyobacter</taxon>
    </lineage>
</organism>
<sequence length="159" mass="17717">MCLQAYVHQDVPFEKLVEEIRPGRGTNLAPFFQVKFLLQNLPASGSQVLDDINVSVMKPEAISSKLDVILQITPAESGLHGLITYNTDLFDASTMIRLAEHFKVLVLSILNNPDAHISTLEMFTLAEREQQEQAQKQRAQSARNKFKGAKPKAISAKID</sequence>
<dbReference type="AlphaFoldDB" id="A0A5J4KYP0"/>
<feature type="domain" description="Condensation" evidence="2">
    <location>
        <begin position="2"/>
        <end position="130"/>
    </location>
</feature>
<proteinExistence type="predicted"/>
<dbReference type="GO" id="GO:0003824">
    <property type="term" value="F:catalytic activity"/>
    <property type="evidence" value="ECO:0007669"/>
    <property type="project" value="InterPro"/>
</dbReference>
<evidence type="ECO:0000259" key="2">
    <source>
        <dbReference type="Pfam" id="PF00668"/>
    </source>
</evidence>
<name>A0A5J4KYP0_9CHLR</name>
<dbReference type="Pfam" id="PF00668">
    <property type="entry name" value="Condensation"/>
    <property type="match status" value="1"/>
</dbReference>
<evidence type="ECO:0000313" key="4">
    <source>
        <dbReference type="Proteomes" id="UP000326912"/>
    </source>
</evidence>
<feature type="compositionally biased region" description="Low complexity" evidence="1">
    <location>
        <begin position="132"/>
        <end position="143"/>
    </location>
</feature>
<dbReference type="PANTHER" id="PTHR45398:SF1">
    <property type="entry name" value="ENZYME, PUTATIVE (JCVI)-RELATED"/>
    <property type="match status" value="1"/>
</dbReference>
<feature type="region of interest" description="Disordered" evidence="1">
    <location>
        <begin position="131"/>
        <end position="159"/>
    </location>
</feature>
<protein>
    <recommendedName>
        <fullName evidence="2">Condensation domain-containing protein</fullName>
    </recommendedName>
</protein>
<dbReference type="EMBL" id="BKZW01000004">
    <property type="protein sequence ID" value="GER91687.1"/>
    <property type="molecule type" value="Genomic_DNA"/>
</dbReference>
<dbReference type="Proteomes" id="UP000326912">
    <property type="component" value="Unassembled WGS sequence"/>
</dbReference>